<dbReference type="AlphaFoldDB" id="A0A1M6IQU6"/>
<evidence type="ECO:0000313" key="3">
    <source>
        <dbReference type="Proteomes" id="UP000184432"/>
    </source>
</evidence>
<evidence type="ECO:0000313" key="2">
    <source>
        <dbReference type="EMBL" id="SHJ36765.1"/>
    </source>
</evidence>
<dbReference type="Proteomes" id="UP000184432">
    <property type="component" value="Unassembled WGS sequence"/>
</dbReference>
<evidence type="ECO:0000256" key="1">
    <source>
        <dbReference type="SAM" id="Phobius"/>
    </source>
</evidence>
<name>A0A1M6IQU6_9FLAO</name>
<keyword evidence="3" id="KW-1185">Reference proteome</keyword>
<keyword evidence="1" id="KW-0472">Membrane</keyword>
<gene>
    <name evidence="2" type="ORF">SAMN04488508_10814</name>
</gene>
<dbReference type="OrthoDB" id="4868247at2"/>
<feature type="transmembrane region" description="Helical" evidence="1">
    <location>
        <begin position="6"/>
        <end position="26"/>
    </location>
</feature>
<keyword evidence="1" id="KW-0812">Transmembrane</keyword>
<dbReference type="STRING" id="570521.SAMN04488508_10814"/>
<accession>A0A1M6IQU6</accession>
<reference evidence="3" key="1">
    <citation type="submission" date="2016-11" db="EMBL/GenBank/DDBJ databases">
        <authorList>
            <person name="Varghese N."/>
            <person name="Submissions S."/>
        </authorList>
    </citation>
    <scope>NUCLEOTIDE SEQUENCE [LARGE SCALE GENOMIC DNA]</scope>
    <source>
        <strain evidence="3">DSM 22623</strain>
    </source>
</reference>
<protein>
    <submittedName>
        <fullName evidence="2">Uncharacterized membrane-anchored protein</fullName>
    </submittedName>
</protein>
<organism evidence="2 3">
    <name type="scientific">Aquimarina spongiae</name>
    <dbReference type="NCBI Taxonomy" id="570521"/>
    <lineage>
        <taxon>Bacteria</taxon>
        <taxon>Pseudomonadati</taxon>
        <taxon>Bacteroidota</taxon>
        <taxon>Flavobacteriia</taxon>
        <taxon>Flavobacteriales</taxon>
        <taxon>Flavobacteriaceae</taxon>
        <taxon>Aquimarina</taxon>
    </lineage>
</organism>
<proteinExistence type="predicted"/>
<dbReference type="RefSeq" id="WP_073318763.1">
    <property type="nucleotide sequence ID" value="NZ_FQYP01000008.1"/>
</dbReference>
<dbReference type="InterPro" id="IPR025833">
    <property type="entry name" value="GDYXXLXY"/>
</dbReference>
<keyword evidence="1" id="KW-1133">Transmembrane helix</keyword>
<sequence>MKTIHLFIGFIVLALIQIFIPVQMIYEQEDILKSGELYRFRTMPIDPSDPFRGKYITLHYEMNSFKMKDTTIVYGDEIKVYIDKDADGFAKTVQISKTELDIDKDFVLAKVTGNYNGVVNFELPFNRYYMEESKAYDAEEAYRKVNRTNVHHDVYGKVHIKEGQSVLSDVVIDGVSIKEYVEKEQ</sequence>
<dbReference type="EMBL" id="FQYP01000008">
    <property type="protein sequence ID" value="SHJ36765.1"/>
    <property type="molecule type" value="Genomic_DNA"/>
</dbReference>
<dbReference type="Pfam" id="PF14345">
    <property type="entry name" value="GDYXXLXY"/>
    <property type="match status" value="1"/>
</dbReference>